<proteinExistence type="inferred from homology"/>
<dbReference type="AlphaFoldDB" id="A0A5Q0GZ92"/>
<gene>
    <name evidence="7" type="ORF">EKG83_19655</name>
</gene>
<organism evidence="7 8">
    <name type="scientific">Saccharothrix syringae</name>
    <name type="common">Nocardiopsis syringae</name>
    <dbReference type="NCBI Taxonomy" id="103733"/>
    <lineage>
        <taxon>Bacteria</taxon>
        <taxon>Bacillati</taxon>
        <taxon>Actinomycetota</taxon>
        <taxon>Actinomycetes</taxon>
        <taxon>Pseudonocardiales</taxon>
        <taxon>Pseudonocardiaceae</taxon>
        <taxon>Saccharothrix</taxon>
    </lineage>
</organism>
<evidence type="ECO:0000256" key="1">
    <source>
        <dbReference type="ARBA" id="ARBA00009183"/>
    </source>
</evidence>
<dbReference type="GO" id="GO:0004499">
    <property type="term" value="F:N,N-dimethylaniline monooxygenase activity"/>
    <property type="evidence" value="ECO:0007669"/>
    <property type="project" value="InterPro"/>
</dbReference>
<keyword evidence="5" id="KW-0521">NADP</keyword>
<keyword evidence="3" id="KW-0285">Flavoprotein</keyword>
<dbReference type="SUPFAM" id="SSF51905">
    <property type="entry name" value="FAD/NAD(P)-binding domain"/>
    <property type="match status" value="1"/>
</dbReference>
<dbReference type="InterPro" id="IPR050346">
    <property type="entry name" value="FMO-like"/>
</dbReference>
<sequence length="495" mass="54465">MLSPRGVAAMRACVIGAGPAGIVTAKVLLEHGFDVTVIDKYRWVGGIWSPGGCYDGLANQAASRLFEFADLPNRLHFAGAPETQLYLEDYARTFGVLDRLRPGTEVVSVRPVDGPGRVGAHGWSVGFRPAGDEAAPVRRETFDHVVVASGAHHHANVPDLPGRESFRGTALHSNEVRAGAFTGRRVVVVGGGRSALDLATRAAREASSAVLVQRRVNWMIPERLLLGLVGYKWILLTRLGEALLPLYHDANSVRRVDRLSARTKRVLWWLISQDMLISSGFYRLPKRLRPAHPLPFHLVHAGVVPRGYVRALRRGTLSARVSAVEGFTGRGLRLATGEELAADVVVFATGHRRVFPFLDPAVRVHDPAGRLRLYRGIVPPGVDRLGFVGFRQVFNNIMGVELSAQWLARHFHGELRPTLMREAVDDRLAWQEQVLPGSGGYDFGPYDIHCADELMHDMGLPQRRTGNVLAEYLLPGGVAHRYRGLSGWRVPRTAP</sequence>
<comment type="similarity">
    <text evidence="2">Belongs to the FAD-binding monooxygenase family.</text>
</comment>
<keyword evidence="8" id="KW-1185">Reference proteome</keyword>
<comment type="similarity">
    <text evidence="1">Belongs to the FMO family.</text>
</comment>
<evidence type="ECO:0000256" key="3">
    <source>
        <dbReference type="ARBA" id="ARBA00022630"/>
    </source>
</evidence>
<reference evidence="8" key="1">
    <citation type="journal article" date="2021" name="Curr. Microbiol.">
        <title>Complete genome of nocamycin-producing strain Saccharothrix syringae NRRL B-16468 reveals the biosynthetic potential for secondary metabolites.</title>
        <authorList>
            <person name="Mo X."/>
            <person name="Yang S."/>
        </authorList>
    </citation>
    <scope>NUCLEOTIDE SEQUENCE [LARGE SCALE GENOMIC DNA]</scope>
    <source>
        <strain evidence="8">ATCC 51364 / DSM 43886 / JCM 6844 / KCTC 9398 / NBRC 14523 / NRRL B-16468 / INA 2240</strain>
    </source>
</reference>
<dbReference type="InterPro" id="IPR020946">
    <property type="entry name" value="Flavin_mOase-like"/>
</dbReference>
<dbReference type="GO" id="GO:0050661">
    <property type="term" value="F:NADP binding"/>
    <property type="evidence" value="ECO:0007669"/>
    <property type="project" value="InterPro"/>
</dbReference>
<accession>A0A5Q0GZ92</accession>
<evidence type="ECO:0000256" key="6">
    <source>
        <dbReference type="ARBA" id="ARBA00023002"/>
    </source>
</evidence>
<dbReference type="InterPro" id="IPR000960">
    <property type="entry name" value="Flavin_mOase"/>
</dbReference>
<dbReference type="Proteomes" id="UP000325787">
    <property type="component" value="Chromosome"/>
</dbReference>
<keyword evidence="6" id="KW-0560">Oxidoreductase</keyword>
<dbReference type="PANTHER" id="PTHR23023">
    <property type="entry name" value="DIMETHYLANILINE MONOOXYGENASE"/>
    <property type="match status" value="1"/>
</dbReference>
<dbReference type="GO" id="GO:0050660">
    <property type="term" value="F:flavin adenine dinucleotide binding"/>
    <property type="evidence" value="ECO:0007669"/>
    <property type="project" value="InterPro"/>
</dbReference>
<name>A0A5Q0GZ92_SACSY</name>
<dbReference type="EMBL" id="CP034550">
    <property type="protein sequence ID" value="QFZ19356.1"/>
    <property type="molecule type" value="Genomic_DNA"/>
</dbReference>
<dbReference type="PRINTS" id="PR00370">
    <property type="entry name" value="FMOXYGENASE"/>
</dbReference>
<dbReference type="KEGG" id="ssyi:EKG83_19655"/>
<dbReference type="OrthoDB" id="5168853at2"/>
<protein>
    <submittedName>
        <fullName evidence="7">NAD(P)/FAD-dependent oxidoreductase</fullName>
    </submittedName>
</protein>
<dbReference type="Pfam" id="PF00743">
    <property type="entry name" value="FMO-like"/>
    <property type="match status" value="2"/>
</dbReference>
<evidence type="ECO:0000313" key="7">
    <source>
        <dbReference type="EMBL" id="QFZ19356.1"/>
    </source>
</evidence>
<evidence type="ECO:0000313" key="8">
    <source>
        <dbReference type="Proteomes" id="UP000325787"/>
    </source>
</evidence>
<evidence type="ECO:0000256" key="4">
    <source>
        <dbReference type="ARBA" id="ARBA00022827"/>
    </source>
</evidence>
<evidence type="ECO:0000256" key="2">
    <source>
        <dbReference type="ARBA" id="ARBA00010139"/>
    </source>
</evidence>
<dbReference type="InterPro" id="IPR036188">
    <property type="entry name" value="FAD/NAD-bd_sf"/>
</dbReference>
<keyword evidence="4" id="KW-0274">FAD</keyword>
<dbReference type="Gene3D" id="3.50.50.60">
    <property type="entry name" value="FAD/NAD(P)-binding domain"/>
    <property type="match status" value="2"/>
</dbReference>
<evidence type="ECO:0000256" key="5">
    <source>
        <dbReference type="ARBA" id="ARBA00022857"/>
    </source>
</evidence>
<dbReference type="PIRSF" id="PIRSF000332">
    <property type="entry name" value="FMO"/>
    <property type="match status" value="1"/>
</dbReference>